<gene>
    <name evidence="2" type="ORF">EJ08DRAFT_703410</name>
</gene>
<name>A0A9P4NEN8_9PEZI</name>
<feature type="region of interest" description="Disordered" evidence="1">
    <location>
        <begin position="131"/>
        <end position="182"/>
    </location>
</feature>
<dbReference type="OrthoDB" id="2587563at2759"/>
<dbReference type="EMBL" id="MU007140">
    <property type="protein sequence ID" value="KAF2417434.1"/>
    <property type="molecule type" value="Genomic_DNA"/>
</dbReference>
<dbReference type="Proteomes" id="UP000800235">
    <property type="component" value="Unassembled WGS sequence"/>
</dbReference>
<keyword evidence="3" id="KW-1185">Reference proteome</keyword>
<feature type="compositionally biased region" description="Basic and acidic residues" evidence="1">
    <location>
        <begin position="386"/>
        <end position="419"/>
    </location>
</feature>
<feature type="compositionally biased region" description="Low complexity" evidence="1">
    <location>
        <begin position="518"/>
        <end position="529"/>
    </location>
</feature>
<evidence type="ECO:0000313" key="3">
    <source>
        <dbReference type="Proteomes" id="UP000800235"/>
    </source>
</evidence>
<evidence type="ECO:0000256" key="1">
    <source>
        <dbReference type="SAM" id="MobiDB-lite"/>
    </source>
</evidence>
<feature type="region of interest" description="Disordered" evidence="1">
    <location>
        <begin position="315"/>
        <end position="531"/>
    </location>
</feature>
<feature type="compositionally biased region" description="Basic and acidic residues" evidence="1">
    <location>
        <begin position="324"/>
        <end position="369"/>
    </location>
</feature>
<proteinExistence type="predicted"/>
<sequence>MLSGPILLEGAPDTSIGTPEAKAKAVQVMQLEMSNDVLEELLESVRRGKQPSVVFGKIPMIRYDGRSQNLHPKAEKFRNELYCSSQDDAENEWAFSGLIYHSLEMEKIEEASAGVDKALETLHSHMASIKQQREAQKLKVDSTPEMRAMKGGPSKAKSRASHFKPLTGSSLPTSPALGASSPYLAPPTSAGLDSNMPHEVAIKKAVVHFLAVKPRTQLECRRVVGTNTSRVMERYAKKTGEEKWTLLDRLYKDLDIWNFQYRHGEEREAAKDNAIRAYDRMRLSKDDPHWDKLLPKEERGQGTVLSRLNLSKAPLKGTPVVKPKTIDKKTGLPRRTEVKKTDKEGAKAKKKETSEEEIKVAKTKADVRTPKPNGTPKPHGSTKPDGTPKVDATKDRKGGKREKEKEGDRGSAKPRKDAKPSTAAKSLLNKPRNPSPLSKSPPVNATDFEDDHPIHKALSAAVSPKRNNNNHTNGDAHHRSNGVKRKALDMDSDTSKSSTPAKQRRVNGTNGITNGHRSPPSDNSSGSPPLALSWRQSIDLAKKFRQYYDRYAKLYMELSNSAEPPSQAKRDQLLNMHRKLEEMKKEVRSGAL</sequence>
<reference evidence="2" key="1">
    <citation type="journal article" date="2020" name="Stud. Mycol.">
        <title>101 Dothideomycetes genomes: a test case for predicting lifestyles and emergence of pathogens.</title>
        <authorList>
            <person name="Haridas S."/>
            <person name="Albert R."/>
            <person name="Binder M."/>
            <person name="Bloem J."/>
            <person name="Labutti K."/>
            <person name="Salamov A."/>
            <person name="Andreopoulos B."/>
            <person name="Baker S."/>
            <person name="Barry K."/>
            <person name="Bills G."/>
            <person name="Bluhm B."/>
            <person name="Cannon C."/>
            <person name="Castanera R."/>
            <person name="Culley D."/>
            <person name="Daum C."/>
            <person name="Ezra D."/>
            <person name="Gonzalez J."/>
            <person name="Henrissat B."/>
            <person name="Kuo A."/>
            <person name="Liang C."/>
            <person name="Lipzen A."/>
            <person name="Lutzoni F."/>
            <person name="Magnuson J."/>
            <person name="Mondo S."/>
            <person name="Nolan M."/>
            <person name="Ohm R."/>
            <person name="Pangilinan J."/>
            <person name="Park H.-J."/>
            <person name="Ramirez L."/>
            <person name="Alfaro M."/>
            <person name="Sun H."/>
            <person name="Tritt A."/>
            <person name="Yoshinaga Y."/>
            <person name="Zwiers L.-H."/>
            <person name="Turgeon B."/>
            <person name="Goodwin S."/>
            <person name="Spatafora J."/>
            <person name="Crous P."/>
            <person name="Grigoriev I."/>
        </authorList>
    </citation>
    <scope>NUCLEOTIDE SEQUENCE</scope>
    <source>
        <strain evidence="2">CBS 130266</strain>
    </source>
</reference>
<feature type="compositionally biased region" description="Polar residues" evidence="1">
    <location>
        <begin position="495"/>
        <end position="516"/>
    </location>
</feature>
<protein>
    <submittedName>
        <fullName evidence="2">Uncharacterized protein</fullName>
    </submittedName>
</protein>
<feature type="compositionally biased region" description="Basic and acidic residues" evidence="1">
    <location>
        <begin position="131"/>
        <end position="148"/>
    </location>
</feature>
<comment type="caution">
    <text evidence="2">The sequence shown here is derived from an EMBL/GenBank/DDBJ whole genome shotgun (WGS) entry which is preliminary data.</text>
</comment>
<accession>A0A9P4NEN8</accession>
<evidence type="ECO:0000313" key="2">
    <source>
        <dbReference type="EMBL" id="KAF2417434.1"/>
    </source>
</evidence>
<organism evidence="2 3">
    <name type="scientific">Tothia fuscella</name>
    <dbReference type="NCBI Taxonomy" id="1048955"/>
    <lineage>
        <taxon>Eukaryota</taxon>
        <taxon>Fungi</taxon>
        <taxon>Dikarya</taxon>
        <taxon>Ascomycota</taxon>
        <taxon>Pezizomycotina</taxon>
        <taxon>Dothideomycetes</taxon>
        <taxon>Pleosporomycetidae</taxon>
        <taxon>Venturiales</taxon>
        <taxon>Cylindrosympodiaceae</taxon>
        <taxon>Tothia</taxon>
    </lineage>
</organism>
<dbReference type="AlphaFoldDB" id="A0A9P4NEN8"/>